<keyword evidence="2" id="KW-0812">Transmembrane</keyword>
<sequence length="614" mass="68254">MKLFLVILLSLLSGGHCDVQLDQSESVVIKPGGSHKLSCTASGFTFSSTWMSWVRQAPGKGLQWVSVISSDGGSTYYADSVKGRFIISRDNNNNKLYLQMNNLQTEDTAVYYCTRDGTYNAFDYWGAGTMVTVTSATSKSPSLFPLISCGESMDPVTIGCLAKDFLPETISFTWGDKNNASYSTGLKSYKPVMQSSGTYSASSQVNVASAVWDNIEQFYCNAKHLDTIKSVELKKDPVKPVEKPVVSIHPPSKDALALNESLFIVCLATNFTPTHIVIKWLKNGNQTTEGVRVEEPVEDKKRGYEATSYLSITRKEWDLDTLYSCVVEHAESGSLQEKNMSKSLMCDTPITPTSIQVITIPPSLESIFEKKSATLTCLVSNMANSEDLRSISWFKKSGTQEIPLKTELGDAIYNDNRTYSVKGTTTVCADEWNNDKFVCKVEHTELASMKEVFLFKEKGEYNTPSVYVFPPPLEELSKRETATLTCLVKGFSPSEIFVKWLHKNEAVPKQNYINTSINDELLPKGQKSGKFFLYSLHTIDIKDWDAGDSFSCVVGHESLPLQLTQRSIDKSSAKVLFVDEGEEMASLWTTASTFIVLFLLSLFYSATVTLFKVK</sequence>
<dbReference type="FunFam" id="2.60.40.10:FF:000463">
    <property type="entry name" value="Immunoglobulin heavy constant gamma 1"/>
    <property type="match status" value="2"/>
</dbReference>
<dbReference type="EMBL" id="BC077477">
    <property type="protein sequence ID" value="AAH77477.1"/>
    <property type="molecule type" value="mRNA"/>
</dbReference>
<evidence type="ECO:0000259" key="4">
    <source>
        <dbReference type="PROSITE" id="PS50835"/>
    </source>
</evidence>
<feature type="signal peptide" evidence="3">
    <location>
        <begin position="1"/>
        <end position="17"/>
    </location>
</feature>
<feature type="domain" description="Ig-like" evidence="4">
    <location>
        <begin position="29"/>
        <end position="114"/>
    </location>
</feature>
<keyword evidence="2" id="KW-1133">Transmembrane helix</keyword>
<feature type="domain" description="Ig-like" evidence="4">
    <location>
        <begin position="464"/>
        <end position="569"/>
    </location>
</feature>
<keyword evidence="2" id="KW-0472">Membrane</keyword>
<dbReference type="PROSITE" id="PS50835">
    <property type="entry name" value="IG_LIKE"/>
    <property type="match status" value="5"/>
</dbReference>
<feature type="domain" description="Ig-like" evidence="4">
    <location>
        <begin position="244"/>
        <end position="341"/>
    </location>
</feature>
<dbReference type="SMART" id="SM00409">
    <property type="entry name" value="IG"/>
    <property type="match status" value="4"/>
</dbReference>
<dbReference type="PANTHER" id="PTHR23411">
    <property type="entry name" value="TAPASIN"/>
    <property type="match status" value="1"/>
</dbReference>
<gene>
    <name evidence="5" type="primary">MGC69066</name>
</gene>
<dbReference type="AlphaFoldDB" id="Q6DDQ7"/>
<dbReference type="InterPro" id="IPR013783">
    <property type="entry name" value="Ig-like_fold"/>
</dbReference>
<feature type="domain" description="Ig-like" evidence="4">
    <location>
        <begin position="150"/>
        <end position="232"/>
    </location>
</feature>
<dbReference type="InterPro" id="IPR007110">
    <property type="entry name" value="Ig-like_dom"/>
</dbReference>
<dbReference type="InterPro" id="IPR050380">
    <property type="entry name" value="Immune_Resp_Modulators"/>
</dbReference>
<dbReference type="SMART" id="SM00406">
    <property type="entry name" value="IGv"/>
    <property type="match status" value="1"/>
</dbReference>
<protein>
    <submittedName>
        <fullName evidence="5">MGC69066 protein</fullName>
    </submittedName>
</protein>
<keyword evidence="3" id="KW-0732">Signal</keyword>
<dbReference type="InterPro" id="IPR003599">
    <property type="entry name" value="Ig_sub"/>
</dbReference>
<dbReference type="CDD" id="cd04981">
    <property type="entry name" value="IgV_H"/>
    <property type="match status" value="1"/>
</dbReference>
<proteinExistence type="evidence at transcript level"/>
<dbReference type="FunFam" id="2.60.40.10:FF:001532">
    <property type="entry name" value="Immunoglobulin heavy variable 1-3"/>
    <property type="match status" value="1"/>
</dbReference>
<dbReference type="CDD" id="cd16093">
    <property type="entry name" value="IgC1_CH2_Mu"/>
    <property type="match status" value="1"/>
</dbReference>
<dbReference type="InterPro" id="IPR003597">
    <property type="entry name" value="Ig_C1-set"/>
</dbReference>
<dbReference type="CDD" id="cd21819">
    <property type="entry name" value="IgC1_CH1_IgM"/>
    <property type="match status" value="1"/>
</dbReference>
<dbReference type="FunFam" id="2.60.40.10:FF:000998">
    <property type="entry name" value="Immunoglobulin heavy constant epsilon"/>
    <property type="match status" value="1"/>
</dbReference>
<dbReference type="Gene3D" id="2.60.40.10">
    <property type="entry name" value="Immunoglobulins"/>
    <property type="match status" value="5"/>
</dbReference>
<accession>Q6DDQ7</accession>
<organism evidence="5">
    <name type="scientific">Xenopus laevis</name>
    <name type="common">African clawed frog</name>
    <dbReference type="NCBI Taxonomy" id="8355"/>
    <lineage>
        <taxon>Eukaryota</taxon>
        <taxon>Metazoa</taxon>
        <taxon>Chordata</taxon>
        <taxon>Craniata</taxon>
        <taxon>Vertebrata</taxon>
        <taxon>Euteleostomi</taxon>
        <taxon>Amphibia</taxon>
        <taxon>Batrachia</taxon>
        <taxon>Anura</taxon>
        <taxon>Pipoidea</taxon>
        <taxon>Pipidae</taxon>
        <taxon>Xenopodinae</taxon>
        <taxon>Xenopus</taxon>
        <taxon>Xenopus</taxon>
    </lineage>
</organism>
<feature type="chain" id="PRO_5004272632" evidence="3">
    <location>
        <begin position="18"/>
        <end position="614"/>
    </location>
</feature>
<feature type="transmembrane region" description="Helical" evidence="2">
    <location>
        <begin position="587"/>
        <end position="611"/>
    </location>
</feature>
<name>Q6DDQ7_XENLA</name>
<dbReference type="InterPro" id="IPR013106">
    <property type="entry name" value="Ig_V-set"/>
</dbReference>
<dbReference type="SMART" id="SM00407">
    <property type="entry name" value="IGc1"/>
    <property type="match status" value="4"/>
</dbReference>
<dbReference type="PROSITE" id="PS00290">
    <property type="entry name" value="IG_MHC"/>
    <property type="match status" value="2"/>
</dbReference>
<dbReference type="InterPro" id="IPR036179">
    <property type="entry name" value="Ig-like_dom_sf"/>
</dbReference>
<evidence type="ECO:0000313" key="5">
    <source>
        <dbReference type="EMBL" id="AAH77477.1"/>
    </source>
</evidence>
<evidence type="ECO:0000256" key="1">
    <source>
        <dbReference type="ARBA" id="ARBA00023319"/>
    </source>
</evidence>
<keyword evidence="1" id="KW-0393">Immunoglobulin domain</keyword>
<evidence type="ECO:0000256" key="2">
    <source>
        <dbReference type="SAM" id="Phobius"/>
    </source>
</evidence>
<evidence type="ECO:0000256" key="3">
    <source>
        <dbReference type="SAM" id="SignalP"/>
    </source>
</evidence>
<dbReference type="Pfam" id="PF07654">
    <property type="entry name" value="C1-set"/>
    <property type="match status" value="4"/>
</dbReference>
<dbReference type="Pfam" id="PF07686">
    <property type="entry name" value="V-set"/>
    <property type="match status" value="1"/>
</dbReference>
<dbReference type="InterPro" id="IPR003006">
    <property type="entry name" value="Ig/MHC_CS"/>
</dbReference>
<reference evidence="5" key="1">
    <citation type="submission" date="2004-07" db="EMBL/GenBank/DDBJ databases">
        <authorList>
            <consortium name="NIH - Xenopus Gene Collection (XGC) project"/>
        </authorList>
    </citation>
    <scope>NUCLEOTIDE SEQUENCE [LARGE SCALE MRNA]</scope>
    <source>
        <tissue evidence="5">Spleen</tissue>
    </source>
</reference>
<dbReference type="CDD" id="cd05768">
    <property type="entry name" value="IgC1_CH3_IgAGD_CH4_IgAEM"/>
    <property type="match status" value="1"/>
</dbReference>
<feature type="domain" description="Ig-like" evidence="4">
    <location>
        <begin position="352"/>
        <end position="450"/>
    </location>
</feature>
<dbReference type="SUPFAM" id="SSF48726">
    <property type="entry name" value="Immunoglobulin"/>
    <property type="match status" value="5"/>
</dbReference>